<evidence type="ECO:0008006" key="3">
    <source>
        <dbReference type="Google" id="ProtNLM"/>
    </source>
</evidence>
<keyword evidence="2" id="KW-1185">Reference proteome</keyword>
<evidence type="ECO:0000313" key="1">
    <source>
        <dbReference type="EMBL" id="TQV76676.1"/>
    </source>
</evidence>
<dbReference type="EMBL" id="VIKR01000001">
    <property type="protein sequence ID" value="TQV76676.1"/>
    <property type="molecule type" value="Genomic_DNA"/>
</dbReference>
<gene>
    <name evidence="1" type="ORF">FLL45_01570</name>
</gene>
<evidence type="ECO:0000313" key="2">
    <source>
        <dbReference type="Proteomes" id="UP000317839"/>
    </source>
</evidence>
<dbReference type="AlphaFoldDB" id="A0A545THL0"/>
<proteinExistence type="predicted"/>
<dbReference type="Proteomes" id="UP000317839">
    <property type="component" value="Unassembled WGS sequence"/>
</dbReference>
<organism evidence="1 2">
    <name type="scientific">Aliikangiella marina</name>
    <dbReference type="NCBI Taxonomy" id="1712262"/>
    <lineage>
        <taxon>Bacteria</taxon>
        <taxon>Pseudomonadati</taxon>
        <taxon>Pseudomonadota</taxon>
        <taxon>Gammaproteobacteria</taxon>
        <taxon>Oceanospirillales</taxon>
        <taxon>Pleioneaceae</taxon>
        <taxon>Aliikangiella</taxon>
    </lineage>
</organism>
<name>A0A545THL0_9GAMM</name>
<protein>
    <recommendedName>
        <fullName evidence="3">Phage tail protein</fullName>
    </recommendedName>
</protein>
<reference evidence="1 2" key="1">
    <citation type="submission" date="2019-06" db="EMBL/GenBank/DDBJ databases">
        <title>Draft genome of Aliikangiella marina GYP-15.</title>
        <authorList>
            <person name="Wang G."/>
        </authorList>
    </citation>
    <scope>NUCLEOTIDE SEQUENCE [LARGE SCALE GENOMIC DNA]</scope>
    <source>
        <strain evidence="1 2">GYP-15</strain>
    </source>
</reference>
<dbReference type="RefSeq" id="WP_142888036.1">
    <property type="nucleotide sequence ID" value="NZ_VIKR01000001.1"/>
</dbReference>
<sequence>MSVFTYTAKRRIAPGHTAGVQYSIDMGIRSHNPTDIYEGNQAFSASQSSTSISKEMIYHKITTKRLNYQQMQEFREFLNSTNGSEPITFDLFGSVASPDNPIQVEKLFDKKIEPRYIENGAYRFTFTLIEYL</sequence>
<comment type="caution">
    <text evidence="1">The sequence shown here is derived from an EMBL/GenBank/DDBJ whole genome shotgun (WGS) entry which is preliminary data.</text>
</comment>
<accession>A0A545THL0</accession>